<feature type="compositionally biased region" description="Basic residues" evidence="8">
    <location>
        <begin position="70"/>
        <end position="81"/>
    </location>
</feature>
<evidence type="ECO:0000256" key="6">
    <source>
        <dbReference type="ARBA" id="ARBA00023212"/>
    </source>
</evidence>
<accession>A0A318ZSN0</accession>
<feature type="compositionally biased region" description="Basic and acidic residues" evidence="8">
    <location>
        <begin position="102"/>
        <end position="114"/>
    </location>
</feature>
<comment type="similarity">
    <text evidence="3">Belongs to the INCENP family.</text>
</comment>
<keyword evidence="4" id="KW-0963">Cytoplasm</keyword>
<evidence type="ECO:0000256" key="1">
    <source>
        <dbReference type="ARBA" id="ARBA00004123"/>
    </source>
</evidence>
<feature type="compositionally biased region" description="Basic and acidic residues" evidence="8">
    <location>
        <begin position="350"/>
        <end position="360"/>
    </location>
</feature>
<evidence type="ECO:0000256" key="7">
    <source>
        <dbReference type="ARBA" id="ARBA00023242"/>
    </source>
</evidence>
<evidence type="ECO:0000313" key="10">
    <source>
        <dbReference type="EMBL" id="PYH46960.1"/>
    </source>
</evidence>
<gene>
    <name evidence="10" type="ORF">BP01DRAFT_390618</name>
</gene>
<comment type="subcellular location">
    <subcellularLocation>
        <location evidence="2">Cytoplasm</location>
        <location evidence="2">Cytoskeleton</location>
        <location evidence="2">Spindle</location>
    </subcellularLocation>
    <subcellularLocation>
        <location evidence="1">Nucleus</location>
    </subcellularLocation>
</comment>
<feature type="compositionally biased region" description="Basic and acidic residues" evidence="8">
    <location>
        <begin position="379"/>
        <end position="389"/>
    </location>
</feature>
<feature type="compositionally biased region" description="Polar residues" evidence="8">
    <location>
        <begin position="1174"/>
        <end position="1184"/>
    </location>
</feature>
<feature type="compositionally biased region" description="Polar residues" evidence="8">
    <location>
        <begin position="654"/>
        <end position="663"/>
    </location>
</feature>
<reference evidence="10 11" key="1">
    <citation type="submission" date="2016-12" db="EMBL/GenBank/DDBJ databases">
        <title>The genomes of Aspergillus section Nigri reveals drivers in fungal speciation.</title>
        <authorList>
            <consortium name="DOE Joint Genome Institute"/>
            <person name="Vesth T.C."/>
            <person name="Nybo J."/>
            <person name="Theobald S."/>
            <person name="Brandl J."/>
            <person name="Frisvad J.C."/>
            <person name="Nielsen K.F."/>
            <person name="Lyhne E.K."/>
            <person name="Kogle M.E."/>
            <person name="Kuo A."/>
            <person name="Riley R."/>
            <person name="Clum A."/>
            <person name="Nolan M."/>
            <person name="Lipzen A."/>
            <person name="Salamov A."/>
            <person name="Henrissat B."/>
            <person name="Wiebenga A."/>
            <person name="De Vries R.P."/>
            <person name="Grigoriev I.V."/>
            <person name="Mortensen U.H."/>
            <person name="Andersen M.R."/>
            <person name="Baker S.E."/>
        </authorList>
    </citation>
    <scope>NUCLEOTIDE SEQUENCE [LARGE SCALE GENOMIC DNA]</scope>
    <source>
        <strain evidence="10 11">JOP 1030-1</strain>
    </source>
</reference>
<dbReference type="GeneID" id="37079242"/>
<feature type="compositionally biased region" description="Acidic residues" evidence="8">
    <location>
        <begin position="184"/>
        <end position="196"/>
    </location>
</feature>
<feature type="compositionally biased region" description="Basic and acidic residues" evidence="8">
    <location>
        <begin position="1033"/>
        <end position="1090"/>
    </location>
</feature>
<dbReference type="PANTHER" id="PTHR13142:SF1">
    <property type="entry name" value="INNER CENTROMERE PROTEIN"/>
    <property type="match status" value="1"/>
</dbReference>
<keyword evidence="11" id="KW-1185">Reference proteome</keyword>
<evidence type="ECO:0000256" key="3">
    <source>
        <dbReference type="ARBA" id="ARBA00010042"/>
    </source>
</evidence>
<evidence type="ECO:0000256" key="2">
    <source>
        <dbReference type="ARBA" id="ARBA00004186"/>
    </source>
</evidence>
<evidence type="ECO:0000259" key="9">
    <source>
        <dbReference type="Pfam" id="PF03941"/>
    </source>
</evidence>
<dbReference type="PANTHER" id="PTHR13142">
    <property type="entry name" value="INNER CENTROMERE PROTEIN"/>
    <property type="match status" value="1"/>
</dbReference>
<feature type="compositionally biased region" description="Basic and acidic residues" evidence="8">
    <location>
        <begin position="578"/>
        <end position="593"/>
    </location>
</feature>
<feature type="compositionally biased region" description="Low complexity" evidence="8">
    <location>
        <begin position="393"/>
        <end position="403"/>
    </location>
</feature>
<dbReference type="GO" id="GO:0007059">
    <property type="term" value="P:chromosome segregation"/>
    <property type="evidence" value="ECO:0007669"/>
    <property type="project" value="UniProtKB-KW"/>
</dbReference>
<protein>
    <recommendedName>
        <fullName evidence="9">Inner centromere protein ARK-binding domain-containing protein</fullName>
    </recommendedName>
</protein>
<feature type="compositionally biased region" description="Polar residues" evidence="8">
    <location>
        <begin position="165"/>
        <end position="177"/>
    </location>
</feature>
<dbReference type="OrthoDB" id="6123at2759"/>
<feature type="compositionally biased region" description="Basic and acidic residues" evidence="8">
    <location>
        <begin position="406"/>
        <end position="419"/>
    </location>
</feature>
<dbReference type="Pfam" id="PF03941">
    <property type="entry name" value="INCENP_ARK-bind"/>
    <property type="match status" value="1"/>
</dbReference>
<feature type="compositionally biased region" description="Low complexity" evidence="8">
    <location>
        <begin position="1004"/>
        <end position="1025"/>
    </location>
</feature>
<feature type="compositionally biased region" description="Polar residues" evidence="8">
    <location>
        <begin position="671"/>
        <end position="702"/>
    </location>
</feature>
<dbReference type="STRING" id="1450539.A0A318ZSN0"/>
<feature type="compositionally biased region" description="Polar residues" evidence="8">
    <location>
        <begin position="232"/>
        <end position="241"/>
    </location>
</feature>
<feature type="compositionally biased region" description="Polar residues" evidence="8">
    <location>
        <begin position="974"/>
        <end position="984"/>
    </location>
</feature>
<organism evidence="10 11">
    <name type="scientific">Aspergillus saccharolyticus JOP 1030-1</name>
    <dbReference type="NCBI Taxonomy" id="1450539"/>
    <lineage>
        <taxon>Eukaryota</taxon>
        <taxon>Fungi</taxon>
        <taxon>Dikarya</taxon>
        <taxon>Ascomycota</taxon>
        <taxon>Pezizomycotina</taxon>
        <taxon>Eurotiomycetes</taxon>
        <taxon>Eurotiomycetidae</taxon>
        <taxon>Eurotiales</taxon>
        <taxon>Aspergillaceae</taxon>
        <taxon>Aspergillus</taxon>
        <taxon>Aspergillus subgen. Circumdati</taxon>
    </lineage>
</organism>
<feature type="compositionally biased region" description="Basic and acidic residues" evidence="8">
    <location>
        <begin position="883"/>
        <end position="895"/>
    </location>
</feature>
<feature type="compositionally biased region" description="Basic and acidic residues" evidence="8">
    <location>
        <begin position="293"/>
        <end position="305"/>
    </location>
</feature>
<feature type="compositionally biased region" description="Polar residues" evidence="8">
    <location>
        <begin position="1228"/>
        <end position="1245"/>
    </location>
</feature>
<feature type="compositionally biased region" description="Basic and acidic residues" evidence="8">
    <location>
        <begin position="242"/>
        <end position="259"/>
    </location>
</feature>
<feature type="compositionally biased region" description="Low complexity" evidence="8">
    <location>
        <begin position="260"/>
        <end position="270"/>
    </location>
</feature>
<feature type="domain" description="Inner centromere protein ARK-binding" evidence="9">
    <location>
        <begin position="1303"/>
        <end position="1357"/>
    </location>
</feature>
<feature type="compositionally biased region" description="Polar residues" evidence="8">
    <location>
        <begin position="929"/>
        <end position="941"/>
    </location>
</feature>
<keyword evidence="5" id="KW-0159">Chromosome partition</keyword>
<feature type="compositionally biased region" description="Low complexity" evidence="8">
    <location>
        <begin position="1270"/>
        <end position="1279"/>
    </location>
</feature>
<feature type="compositionally biased region" description="Basic and acidic residues" evidence="8">
    <location>
        <begin position="497"/>
        <end position="515"/>
    </location>
</feature>
<dbReference type="Proteomes" id="UP000248349">
    <property type="component" value="Unassembled WGS sequence"/>
</dbReference>
<feature type="compositionally biased region" description="Polar residues" evidence="8">
    <location>
        <begin position="903"/>
        <end position="913"/>
    </location>
</feature>
<dbReference type="InterPro" id="IPR005635">
    <property type="entry name" value="Inner_centromere_prot_ARK-bd"/>
</dbReference>
<evidence type="ECO:0000313" key="11">
    <source>
        <dbReference type="Proteomes" id="UP000248349"/>
    </source>
</evidence>
<feature type="compositionally biased region" description="Basic and acidic residues" evidence="8">
    <location>
        <begin position="782"/>
        <end position="876"/>
    </location>
</feature>
<evidence type="ECO:0000256" key="5">
    <source>
        <dbReference type="ARBA" id="ARBA00022829"/>
    </source>
</evidence>
<feature type="region of interest" description="Disordered" evidence="8">
    <location>
        <begin position="737"/>
        <end position="1302"/>
    </location>
</feature>
<feature type="compositionally biased region" description="Low complexity" evidence="8">
    <location>
        <begin position="197"/>
        <end position="210"/>
    </location>
</feature>
<keyword evidence="7" id="KW-0539">Nucleus</keyword>
<feature type="compositionally biased region" description="Basic and acidic residues" evidence="8">
    <location>
        <begin position="1097"/>
        <end position="1110"/>
    </location>
</feature>
<dbReference type="GO" id="GO:0005634">
    <property type="term" value="C:nucleus"/>
    <property type="evidence" value="ECO:0007669"/>
    <property type="project" value="UniProtKB-SubCell"/>
</dbReference>
<name>A0A318ZSN0_9EURO</name>
<feature type="region of interest" description="Disordered" evidence="8">
    <location>
        <begin position="64"/>
        <end position="711"/>
    </location>
</feature>
<dbReference type="EMBL" id="KZ821226">
    <property type="protein sequence ID" value="PYH46960.1"/>
    <property type="molecule type" value="Genomic_DNA"/>
</dbReference>
<dbReference type="Gene3D" id="6.10.250.2990">
    <property type="match status" value="1"/>
</dbReference>
<feature type="compositionally biased region" description="Basic and acidic residues" evidence="8">
    <location>
        <begin position="319"/>
        <end position="336"/>
    </location>
</feature>
<evidence type="ECO:0000256" key="8">
    <source>
        <dbReference type="SAM" id="MobiDB-lite"/>
    </source>
</evidence>
<dbReference type="RefSeq" id="XP_025432942.1">
    <property type="nucleotide sequence ID" value="XM_025578013.1"/>
</dbReference>
<proteinExistence type="inferred from homology"/>
<sequence>MAATGARGQKPVGSAAWISSEKENCMQLVDQEMEEVEYPVRHEMDWLNEHMAEIFSSNQFNLTDAFKTPGKLRGKTPRTARKRDATEPRVPLSEIFSSVHNSKPETKSESKLESKPAASPTVPAVQRSPAKTPVASPPAAPTPVAEPEEPVSKDAAQPDYPDLSKNLNSFPEYNTDSGYHGMPDAEDMEEDIDDDVVLTQVQTESQSSTQPVDTELIGTENQAHSPNERRMTASSFHSAQENVRHRGETVEPERVEPSPERSTNSQTQQTEPEEQEAAITPTPEYGEQPELETATKPDNEPKPETDLQTEPAPEPEFERDEHEGHEEREEREKSEPALEENVEPQQVPDPENKSEQRVDMQQEPDEEEEEVLKPSPLEQSEKEPGKALEAHSPAKTPTAPAAKSVQEGKEEKDKDKTVLDVDDIGSPSDASPPARAPIRKSSLSFASLPAREPLTKKSLGGSRLSRTSHLEISKLSSGGSYLGRQTGGHRNTQPAAEDEHTNNDRMDIDDSKDLTDEGESDIDTRASKLHAKSSTQRLHEKISMLGKLQPSRPTKSIPAVSRLSTAQVTYPELPISKPDTRPDISNSKPRDAHAAAPMQLDDDWIKPMNSPSRSTAQSHRRTDSKDAKLSGARALRAAEEDRSPVALDNPRSAAGTTRPSANRASDGGRGKSTTPLYSSPQRPTHQKSASAHIDSQLSTTPVGSPAAERWDGPLSASKFRLQSIVQSAKGLFTNTGGLAAAARKEASSPEQPRLRPSGRPISELRDAMQRPQSAHLLSPPRQDGRRTRSSTEREEKRRQMEREERQREEERRQEEERQREEERRQEEERQREEERQQEEERQREEERRREEERQREEERRREEELAQKARQQEKHRAMQLRSAQEKYPADNESRATSEAPAAPTTQRLPQLQKSSKETEAVVEAGSRTIVPSSIPQQQQTKGRPVRPTRETLQKPKPQPVSIRVGSALSRPMTLASSTMSSGVRESSVPAPTPAKQPTLKKKASNSSLHTASSNSSFKSSMSAQSQRKAQLASERKREQDEREARRREEQRRELERKRVAQQQEEARRQDMRSRAEAERRERLVAEDPKKAAQIQAIEKRRLESQRRLERQGSQQPDNHPVERPASQAAQRSEMGATRPASRLGSIQPSFRSINPPQPNPAKPPKRGLDEEANQRPTALKTGTMQPAGESKRRRTEDEQNRMSSMRPTMAPPIRQSNIRKEPKKPSFYSHTQQPASILKTGQTQRPAHPMDMTKYASGKIPFAEPPMAPPAAAHRTPAASSSQKHAVKESPNYPNGENINLPEIATDSEDEDSDAEMLPVPKWAQPKELESLLRQQEGMEADSIFGPIAPFSLEETFKGDKKIKKFRERTSSAHWSGPDGLTQDEIRRDLAERQRLRLNGGWTFN</sequence>
<evidence type="ECO:0000256" key="4">
    <source>
        <dbReference type="ARBA" id="ARBA00022490"/>
    </source>
</evidence>
<dbReference type="GO" id="GO:0005819">
    <property type="term" value="C:spindle"/>
    <property type="evidence" value="ECO:0007669"/>
    <property type="project" value="UniProtKB-SubCell"/>
</dbReference>
<keyword evidence="6" id="KW-0206">Cytoskeleton</keyword>